<dbReference type="STRING" id="1121357.SAMN05661109_01295"/>
<evidence type="ECO:0000259" key="1">
    <source>
        <dbReference type="Pfam" id="PF09346"/>
    </source>
</evidence>
<protein>
    <submittedName>
        <fullName evidence="2">SMI1 / KNR4 family (SUKH-1)</fullName>
    </submittedName>
</protein>
<accession>A0A1H9T3B6</accession>
<dbReference type="AlphaFoldDB" id="A0A1H9T3B6"/>
<keyword evidence="3" id="KW-1185">Reference proteome</keyword>
<sequence>MDYRRWFYQQGQGCDDQRVNEMEVALGRVLPNAYRQLIKNTGGGLVATDLMYLPEEYATRAHNYASISMVYGNGKTASGPRLDLDLIVPETVEQWELPEWGLPFAEGEIGPAQSFLINYDNPAYPAGAIIYTYQDIGCEVLLAATFEEFCQAVFERHTESQRTN</sequence>
<reference evidence="3" key="1">
    <citation type="submission" date="2016-10" db="EMBL/GenBank/DDBJ databases">
        <authorList>
            <person name="Varghese N."/>
            <person name="Submissions S."/>
        </authorList>
    </citation>
    <scope>NUCLEOTIDE SEQUENCE [LARGE SCALE GENOMIC DNA]</scope>
    <source>
        <strain evidence="3">DSM 20524</strain>
    </source>
</reference>
<dbReference type="EMBL" id="FOGQ01000005">
    <property type="protein sequence ID" value="SER91567.1"/>
    <property type="molecule type" value="Genomic_DNA"/>
</dbReference>
<dbReference type="Gene3D" id="3.40.1580.10">
    <property type="entry name" value="SMI1/KNR4-like"/>
    <property type="match status" value="1"/>
</dbReference>
<evidence type="ECO:0000313" key="3">
    <source>
        <dbReference type="Proteomes" id="UP000198929"/>
    </source>
</evidence>
<proteinExistence type="predicted"/>
<feature type="domain" description="Knr4/Smi1-like" evidence="1">
    <location>
        <begin position="13"/>
        <end position="149"/>
    </location>
</feature>
<name>A0A1H9T3B6_9CORY</name>
<evidence type="ECO:0000313" key="2">
    <source>
        <dbReference type="EMBL" id="SER91567.1"/>
    </source>
</evidence>
<dbReference type="Proteomes" id="UP000198929">
    <property type="component" value="Unassembled WGS sequence"/>
</dbReference>
<dbReference type="InterPro" id="IPR037883">
    <property type="entry name" value="Knr4/Smi1-like_sf"/>
</dbReference>
<dbReference type="InterPro" id="IPR018958">
    <property type="entry name" value="Knr4/Smi1-like_dom"/>
</dbReference>
<dbReference type="SUPFAM" id="SSF160631">
    <property type="entry name" value="SMI1/KNR4-like"/>
    <property type="match status" value="1"/>
</dbReference>
<dbReference type="Pfam" id="PF09346">
    <property type="entry name" value="SMI1_KNR4"/>
    <property type="match status" value="1"/>
</dbReference>
<organism evidence="2 3">
    <name type="scientific">Corynebacterium cystitidis DSM 20524</name>
    <dbReference type="NCBI Taxonomy" id="1121357"/>
    <lineage>
        <taxon>Bacteria</taxon>
        <taxon>Bacillati</taxon>
        <taxon>Actinomycetota</taxon>
        <taxon>Actinomycetes</taxon>
        <taxon>Mycobacteriales</taxon>
        <taxon>Corynebacteriaceae</taxon>
        <taxon>Corynebacterium</taxon>
    </lineage>
</organism>
<gene>
    <name evidence="2" type="ORF">SAMN05661109_01295</name>
</gene>